<accession>A0A2T7NHP0</accession>
<keyword evidence="2" id="KW-1133">Transmembrane helix</keyword>
<feature type="compositionally biased region" description="Basic and acidic residues" evidence="1">
    <location>
        <begin position="295"/>
        <end position="306"/>
    </location>
</feature>
<comment type="caution">
    <text evidence="3">The sequence shown here is derived from an EMBL/GenBank/DDBJ whole genome shotgun (WGS) entry which is preliminary data.</text>
</comment>
<keyword evidence="2" id="KW-0812">Transmembrane</keyword>
<reference evidence="3 4" key="1">
    <citation type="submission" date="2018-04" db="EMBL/GenBank/DDBJ databases">
        <title>The genome of golden apple snail Pomacea canaliculata provides insight into stress tolerance and invasive adaptation.</title>
        <authorList>
            <person name="Liu C."/>
            <person name="Liu B."/>
            <person name="Ren Y."/>
            <person name="Zhang Y."/>
            <person name="Wang H."/>
            <person name="Li S."/>
            <person name="Jiang F."/>
            <person name="Yin L."/>
            <person name="Zhang G."/>
            <person name="Qian W."/>
            <person name="Fan W."/>
        </authorList>
    </citation>
    <scope>NUCLEOTIDE SEQUENCE [LARGE SCALE GENOMIC DNA]</scope>
    <source>
        <strain evidence="3">SZHN2017</strain>
        <tissue evidence="3">Muscle</tissue>
    </source>
</reference>
<dbReference type="Proteomes" id="UP000245119">
    <property type="component" value="Linkage Group LG12"/>
</dbReference>
<gene>
    <name evidence="3" type="ORF">C0Q70_18834</name>
</gene>
<organism evidence="3 4">
    <name type="scientific">Pomacea canaliculata</name>
    <name type="common">Golden apple snail</name>
    <dbReference type="NCBI Taxonomy" id="400727"/>
    <lineage>
        <taxon>Eukaryota</taxon>
        <taxon>Metazoa</taxon>
        <taxon>Spiralia</taxon>
        <taxon>Lophotrochozoa</taxon>
        <taxon>Mollusca</taxon>
        <taxon>Gastropoda</taxon>
        <taxon>Caenogastropoda</taxon>
        <taxon>Architaenioglossa</taxon>
        <taxon>Ampullarioidea</taxon>
        <taxon>Ampullariidae</taxon>
        <taxon>Pomacea</taxon>
    </lineage>
</organism>
<feature type="region of interest" description="Disordered" evidence="1">
    <location>
        <begin position="447"/>
        <end position="488"/>
    </location>
</feature>
<keyword evidence="4" id="KW-1185">Reference proteome</keyword>
<keyword evidence="2" id="KW-0472">Membrane</keyword>
<feature type="compositionally biased region" description="Basic and acidic residues" evidence="1">
    <location>
        <begin position="225"/>
        <end position="240"/>
    </location>
</feature>
<feature type="transmembrane region" description="Helical" evidence="2">
    <location>
        <begin position="54"/>
        <end position="75"/>
    </location>
</feature>
<evidence type="ECO:0000313" key="3">
    <source>
        <dbReference type="EMBL" id="PVD20676.1"/>
    </source>
</evidence>
<name>A0A2T7NHP0_POMCA</name>
<feature type="transmembrane region" description="Helical" evidence="2">
    <location>
        <begin position="172"/>
        <end position="195"/>
    </location>
</feature>
<evidence type="ECO:0000256" key="1">
    <source>
        <dbReference type="SAM" id="MobiDB-lite"/>
    </source>
</evidence>
<proteinExistence type="predicted"/>
<feature type="compositionally biased region" description="Acidic residues" evidence="1">
    <location>
        <begin position="474"/>
        <end position="485"/>
    </location>
</feature>
<feature type="region of interest" description="Disordered" evidence="1">
    <location>
        <begin position="295"/>
        <end position="343"/>
    </location>
</feature>
<protein>
    <submittedName>
        <fullName evidence="3">Uncharacterized protein</fullName>
    </submittedName>
</protein>
<feature type="compositionally biased region" description="Low complexity" evidence="1">
    <location>
        <begin position="308"/>
        <end position="322"/>
    </location>
</feature>
<evidence type="ECO:0000256" key="2">
    <source>
        <dbReference type="SAM" id="Phobius"/>
    </source>
</evidence>
<dbReference type="OrthoDB" id="6141375at2759"/>
<feature type="region of interest" description="Disordered" evidence="1">
    <location>
        <begin position="217"/>
        <end position="240"/>
    </location>
</feature>
<evidence type="ECO:0000313" key="4">
    <source>
        <dbReference type="Proteomes" id="UP000245119"/>
    </source>
</evidence>
<sequence>MSPNRRSKWLINYGVPDKNNKDQIQPRRGSDCVAGPSAQAKVDRMLLKRHFRSLLPLQCHLWCGVQCVVLLLMLVDMATAAQMCTKSVPVQRDKESRKVHVLRRVPATCSNWEKAWSWITKKDCGTKYRLDLVDLPSHDVITYKLAKVCCDGDTQCKETTPEPGANVTDDKFLAIVLGSTAAALFLLILVIGVSLCHRKRQCTLLCEEQRHVYASAEEADDCSEGEDHKTCHPSDDETENKVIESEYAEINDASLPRYTDIFKEPAEVEGPFTRASAPPLPSYEVGRERHVHFETHERTSAPRELRQSSAAAAAPRAASSPVDPDPPAAAAPPAESGKGETTVKDSSYYNVAKQKAVKAMVREEASLDRQAMLDERVIVLNGPPAGSSAACTCGAAAAAAAAAGGSGGRAAASRGSVARESQTNCTYERLEEKADVDRHEYQRLNTSAVRGGPQASPAACSFHTPTISPFPIPSEDEEEESEEGEDGVKVLSTSGAAIHLAANGHVEAATTC</sequence>
<dbReference type="EMBL" id="PZQS01000012">
    <property type="protein sequence ID" value="PVD20676.1"/>
    <property type="molecule type" value="Genomic_DNA"/>
</dbReference>
<dbReference type="AlphaFoldDB" id="A0A2T7NHP0"/>